<protein>
    <submittedName>
        <fullName evidence="1">Uncharacterized protein</fullName>
    </submittedName>
</protein>
<proteinExistence type="predicted"/>
<dbReference type="PANTHER" id="PTHR35726:SF5">
    <property type="match status" value="1"/>
</dbReference>
<dbReference type="EMBL" id="JAYMYR010000011">
    <property type="protein sequence ID" value="KAK7332229.1"/>
    <property type="molecule type" value="Genomic_DNA"/>
</dbReference>
<comment type="caution">
    <text evidence="1">The sequence shown here is derived from an EMBL/GenBank/DDBJ whole genome shotgun (WGS) entry which is preliminary data.</text>
</comment>
<name>A0AAN9LDF4_PHACN</name>
<sequence>MLMPASADPMMYCEVNITVDKHVSVQIPKLGEIEHIGDKKFCCSFFFEEEMKGVDVSSWLLIEDSADSEGDTGFFSLLYPSSIVANTGYNEDDAESCTCDTAGTSGLFGDGEGGGEDENRYGEFCGDEDEGCGSGWSNSTKWLSDASLEIECSSPLVVEDEVETRIVKLKVNDVEDKIFWETCMAVGYP</sequence>
<dbReference type="AlphaFoldDB" id="A0AAN9LDF4"/>
<gene>
    <name evidence="1" type="ORF">VNO80_28978</name>
</gene>
<evidence type="ECO:0000313" key="1">
    <source>
        <dbReference type="EMBL" id="KAK7332229.1"/>
    </source>
</evidence>
<dbReference type="PANTHER" id="PTHR35726">
    <property type="entry name" value="GLUTAMIC ACID-RICH PROTEIN-LIKE"/>
    <property type="match status" value="1"/>
</dbReference>
<accession>A0AAN9LDF4</accession>
<evidence type="ECO:0000313" key="2">
    <source>
        <dbReference type="Proteomes" id="UP001374584"/>
    </source>
</evidence>
<organism evidence="1 2">
    <name type="scientific">Phaseolus coccineus</name>
    <name type="common">Scarlet runner bean</name>
    <name type="synonym">Phaseolus multiflorus</name>
    <dbReference type="NCBI Taxonomy" id="3886"/>
    <lineage>
        <taxon>Eukaryota</taxon>
        <taxon>Viridiplantae</taxon>
        <taxon>Streptophyta</taxon>
        <taxon>Embryophyta</taxon>
        <taxon>Tracheophyta</taxon>
        <taxon>Spermatophyta</taxon>
        <taxon>Magnoliopsida</taxon>
        <taxon>eudicotyledons</taxon>
        <taxon>Gunneridae</taxon>
        <taxon>Pentapetalae</taxon>
        <taxon>rosids</taxon>
        <taxon>fabids</taxon>
        <taxon>Fabales</taxon>
        <taxon>Fabaceae</taxon>
        <taxon>Papilionoideae</taxon>
        <taxon>50 kb inversion clade</taxon>
        <taxon>NPAAA clade</taxon>
        <taxon>indigoferoid/millettioid clade</taxon>
        <taxon>Phaseoleae</taxon>
        <taxon>Phaseolus</taxon>
    </lineage>
</organism>
<reference evidence="1 2" key="1">
    <citation type="submission" date="2024-01" db="EMBL/GenBank/DDBJ databases">
        <title>The genomes of 5 underutilized Papilionoideae crops provide insights into root nodulation and disease resistanc.</title>
        <authorList>
            <person name="Jiang F."/>
        </authorList>
    </citation>
    <scope>NUCLEOTIDE SEQUENCE [LARGE SCALE GENOMIC DNA]</scope>
    <source>
        <strain evidence="1">JINMINGXINNONG_FW02</strain>
        <tissue evidence="1">Leaves</tissue>
    </source>
</reference>
<keyword evidence="2" id="KW-1185">Reference proteome</keyword>
<dbReference type="Proteomes" id="UP001374584">
    <property type="component" value="Unassembled WGS sequence"/>
</dbReference>